<proteinExistence type="predicted"/>
<protein>
    <submittedName>
        <fullName evidence="1">Uncharacterized protein</fullName>
    </submittedName>
</protein>
<dbReference type="Proteomes" id="UP000288884">
    <property type="component" value="Genome"/>
</dbReference>
<name>A0A346IME3_9VIRU</name>
<evidence type="ECO:0000313" key="2">
    <source>
        <dbReference type="Proteomes" id="UP000288884"/>
    </source>
</evidence>
<sequence length="506" mass="53569">MDSSRDKKEAGQRRLVSARWRVRRPTNASSETATSVSSNTSFPATVAHLFYVVGDSFDFFVGDTFVPCYAEFVRVFEPGSRCYAWFVSPAVEFRFRVDTLPLGGRRAVRALRRRLSSCFSRRAALLASPAQLARTRAVRFVRASEGGPEPKSAERAPVCDNRFFSPRAVESLSGFEHAVVGTRLEAPASVWLREEGVRAWGSVSDLSARGERRAALSSRFLSAVTPWSPELPLQKPRAVVRPPTSVAPLVLQAAVAAPVLRTEVAFDSGALASVWGPRREESALGPGASGSGAGGFAALEASLAPSVRAPSGGGFAALEARTAALGSSGLLGGGCGAVGSRSFSSAQGTRVGSLSGECATREVSDVTVTVEPPADDSFTANRALPSFREVVRSSLGASDDGSGGLAAVGVPSSLRRRRGFACHKCGAQFSDALVLSTHTSGCPNHRCICGKPCRTHAQRQECVGRHFAGEPFPCPVCFSGSFRTFAELCAHVREAPCRRLELGRAS</sequence>
<keyword evidence="2" id="KW-1185">Reference proteome</keyword>
<dbReference type="RefSeq" id="YP_009551630.1">
    <property type="nucleotide sequence ID" value="NC_040486.1"/>
</dbReference>
<dbReference type="GeneID" id="41704297"/>
<accession>A0A346IME3</accession>
<organism evidence="1 2">
    <name type="scientific">Colletotrichum fructicola chrysovirus 1</name>
    <dbReference type="NCBI Taxonomy" id="2304034"/>
    <lineage>
        <taxon>Viruses</taxon>
        <taxon>Riboviria</taxon>
        <taxon>Orthornavirae</taxon>
        <taxon>Duplornaviricota</taxon>
        <taxon>Chrymotiviricetes</taxon>
        <taxon>Ghabrivirales</taxon>
        <taxon>Alphatotivirineae</taxon>
        <taxon>Chrysoviridae</taxon>
        <taxon>Betachrysovirus</taxon>
        <taxon>Betachrysovirus colletotrichi</taxon>
    </lineage>
</organism>
<dbReference type="KEGG" id="vg:41704297"/>
<evidence type="ECO:0000313" key="1">
    <source>
        <dbReference type="EMBL" id="AXP19678.1"/>
    </source>
</evidence>
<reference evidence="1 2" key="1">
    <citation type="submission" date="2017-11" db="EMBL/GenBank/DDBJ databases">
        <title>Characterization of a novel hepta-segmented dsRNA virus from the phytopathogenic fungus Colletotrichum fructicola.</title>
        <authorList>
            <person name="Zhai L."/>
            <person name="Zhang M."/>
            <person name="Hong N."/>
            <person name="Wang G."/>
        </authorList>
    </citation>
    <scope>NUCLEOTIDE SEQUENCE [LARGE SCALE GENOMIC DNA]</scope>
    <source>
        <strain evidence="1">FJ-4</strain>
    </source>
</reference>
<dbReference type="EMBL" id="MG425973">
    <property type="protein sequence ID" value="AXP19678.1"/>
    <property type="molecule type" value="Genomic_RNA"/>
</dbReference>